<keyword evidence="3" id="KW-1185">Reference proteome</keyword>
<evidence type="ECO:0000313" key="2">
    <source>
        <dbReference type="EMBL" id="TNN22058.1"/>
    </source>
</evidence>
<organism evidence="2 3">
    <name type="scientific">Liparis tanakae</name>
    <name type="common">Tanaka's snailfish</name>
    <dbReference type="NCBI Taxonomy" id="230148"/>
    <lineage>
        <taxon>Eukaryota</taxon>
        <taxon>Metazoa</taxon>
        <taxon>Chordata</taxon>
        <taxon>Craniata</taxon>
        <taxon>Vertebrata</taxon>
        <taxon>Euteleostomi</taxon>
        <taxon>Actinopterygii</taxon>
        <taxon>Neopterygii</taxon>
        <taxon>Teleostei</taxon>
        <taxon>Neoteleostei</taxon>
        <taxon>Acanthomorphata</taxon>
        <taxon>Eupercaria</taxon>
        <taxon>Perciformes</taxon>
        <taxon>Cottioidei</taxon>
        <taxon>Cottales</taxon>
        <taxon>Liparidae</taxon>
        <taxon>Liparis</taxon>
    </lineage>
</organism>
<evidence type="ECO:0000313" key="3">
    <source>
        <dbReference type="Proteomes" id="UP000314294"/>
    </source>
</evidence>
<comment type="caution">
    <text evidence="2">The sequence shown here is derived from an EMBL/GenBank/DDBJ whole genome shotgun (WGS) entry which is preliminary data.</text>
</comment>
<name>A0A4Z2E016_9TELE</name>
<reference evidence="2 3" key="1">
    <citation type="submission" date="2019-03" db="EMBL/GenBank/DDBJ databases">
        <title>First draft genome of Liparis tanakae, snailfish: a comprehensive survey of snailfish specific genes.</title>
        <authorList>
            <person name="Kim W."/>
            <person name="Song I."/>
            <person name="Jeong J.-H."/>
            <person name="Kim D."/>
            <person name="Kim S."/>
            <person name="Ryu S."/>
            <person name="Song J.Y."/>
            <person name="Lee S.K."/>
        </authorList>
    </citation>
    <scope>NUCLEOTIDE SEQUENCE [LARGE SCALE GENOMIC DNA]</scope>
    <source>
        <tissue evidence="2">Muscle</tissue>
    </source>
</reference>
<dbReference type="Proteomes" id="UP000314294">
    <property type="component" value="Unassembled WGS sequence"/>
</dbReference>
<sequence length="187" mass="20515">MSKSTSIKTPVAWIDNVLYAAMNMVEKANRLHHFKKLRKYMHAEGLLDVTTLEGPTEEQKQGKNWFRSRPKGGIEELANVLQLEQDHREGRAGCSKATAIPVMCCELEVSAEPGVHTLLTSSTFSRPKESVKASDAVVQARFLSHAHNPATDEDNRENPPLHPSPISIALTPTPSTDPPAQSPGLDT</sequence>
<dbReference type="AlphaFoldDB" id="A0A4Z2E016"/>
<accession>A0A4Z2E016</accession>
<evidence type="ECO:0000256" key="1">
    <source>
        <dbReference type="SAM" id="MobiDB-lite"/>
    </source>
</evidence>
<proteinExistence type="predicted"/>
<dbReference type="EMBL" id="SRLO01024445">
    <property type="protein sequence ID" value="TNN22058.1"/>
    <property type="molecule type" value="Genomic_DNA"/>
</dbReference>
<feature type="region of interest" description="Disordered" evidence="1">
    <location>
        <begin position="147"/>
        <end position="187"/>
    </location>
</feature>
<gene>
    <name evidence="2" type="ORF">EYF80_067828</name>
</gene>
<protein>
    <submittedName>
        <fullName evidence="2">Uncharacterized protein</fullName>
    </submittedName>
</protein>